<feature type="transmembrane region" description="Helical" evidence="1">
    <location>
        <begin position="142"/>
        <end position="162"/>
    </location>
</feature>
<feature type="transmembrane region" description="Helical" evidence="1">
    <location>
        <begin position="30"/>
        <end position="52"/>
    </location>
</feature>
<evidence type="ECO:0000313" key="2">
    <source>
        <dbReference type="EMBL" id="ETO12400.1"/>
    </source>
</evidence>
<evidence type="ECO:0000256" key="1">
    <source>
        <dbReference type="SAM" id="Phobius"/>
    </source>
</evidence>
<keyword evidence="1" id="KW-0812">Transmembrane</keyword>
<dbReference type="AlphaFoldDB" id="X6MH87"/>
<feature type="transmembrane region" description="Helical" evidence="1">
    <location>
        <begin position="73"/>
        <end position="95"/>
    </location>
</feature>
<sequence>MLGLFIFFTQYFVFGYYIVQLISFKHDYPFGFTLAWTFTLCSFTLAAVFRVTQFPERYFVLKELRARMGEEKYTDMLQLSRQGISFVVIILAYQITVRMITTTKKSITKGYREQALSLAEQTFTEISQENKWYFQIGTSHNFWHLFIVLPVFSGMAAIKLYLGWRIDHQC</sequence>
<keyword evidence="1" id="KW-0472">Membrane</keyword>
<keyword evidence="3" id="KW-1185">Reference proteome</keyword>
<protein>
    <submittedName>
        <fullName evidence="2">Uncharacterized protein</fullName>
    </submittedName>
</protein>
<gene>
    <name evidence="2" type="ORF">RFI_24975</name>
</gene>
<feature type="transmembrane region" description="Helical" evidence="1">
    <location>
        <begin position="5"/>
        <end position="24"/>
    </location>
</feature>
<dbReference type="Proteomes" id="UP000023152">
    <property type="component" value="Unassembled WGS sequence"/>
</dbReference>
<comment type="caution">
    <text evidence="2">The sequence shown here is derived from an EMBL/GenBank/DDBJ whole genome shotgun (WGS) entry which is preliminary data.</text>
</comment>
<name>X6MH87_RETFI</name>
<accession>X6MH87</accession>
<reference evidence="2 3" key="1">
    <citation type="journal article" date="2013" name="Curr. Biol.">
        <title>The Genome of the Foraminiferan Reticulomyxa filosa.</title>
        <authorList>
            <person name="Glockner G."/>
            <person name="Hulsmann N."/>
            <person name="Schleicher M."/>
            <person name="Noegel A.A."/>
            <person name="Eichinger L."/>
            <person name="Gallinger C."/>
            <person name="Pawlowski J."/>
            <person name="Sierra R."/>
            <person name="Euteneuer U."/>
            <person name="Pillet L."/>
            <person name="Moustafa A."/>
            <person name="Platzer M."/>
            <person name="Groth M."/>
            <person name="Szafranski K."/>
            <person name="Schliwa M."/>
        </authorList>
    </citation>
    <scope>NUCLEOTIDE SEQUENCE [LARGE SCALE GENOMIC DNA]</scope>
</reference>
<dbReference type="EMBL" id="ASPP01021438">
    <property type="protein sequence ID" value="ETO12400.1"/>
    <property type="molecule type" value="Genomic_DNA"/>
</dbReference>
<keyword evidence="1" id="KW-1133">Transmembrane helix</keyword>
<dbReference type="OrthoDB" id="529367at2759"/>
<organism evidence="2 3">
    <name type="scientific">Reticulomyxa filosa</name>
    <dbReference type="NCBI Taxonomy" id="46433"/>
    <lineage>
        <taxon>Eukaryota</taxon>
        <taxon>Sar</taxon>
        <taxon>Rhizaria</taxon>
        <taxon>Retaria</taxon>
        <taxon>Foraminifera</taxon>
        <taxon>Monothalamids</taxon>
        <taxon>Reticulomyxidae</taxon>
        <taxon>Reticulomyxa</taxon>
    </lineage>
</organism>
<evidence type="ECO:0000313" key="3">
    <source>
        <dbReference type="Proteomes" id="UP000023152"/>
    </source>
</evidence>
<proteinExistence type="predicted"/>